<evidence type="ECO:0000313" key="1">
    <source>
        <dbReference type="EMBL" id="OGY34137.1"/>
    </source>
</evidence>
<proteinExistence type="predicted"/>
<reference evidence="1 2" key="1">
    <citation type="journal article" date="2016" name="Nat. Commun.">
        <title>Thousands of microbial genomes shed light on interconnected biogeochemical processes in an aquifer system.</title>
        <authorList>
            <person name="Anantharaman K."/>
            <person name="Brown C.T."/>
            <person name="Hug L.A."/>
            <person name="Sharon I."/>
            <person name="Castelle C.J."/>
            <person name="Probst A.J."/>
            <person name="Thomas B.C."/>
            <person name="Singh A."/>
            <person name="Wilkins M.J."/>
            <person name="Karaoz U."/>
            <person name="Brodie E.L."/>
            <person name="Williams K.H."/>
            <person name="Hubbard S.S."/>
            <person name="Banfield J.F."/>
        </authorList>
    </citation>
    <scope>NUCLEOTIDE SEQUENCE [LARGE SCALE GENOMIC DNA]</scope>
</reference>
<organism evidence="1 2">
    <name type="scientific">Candidatus Andersenbacteria bacterium RIFCSPHIGHO2_12_FULL_45_11</name>
    <dbReference type="NCBI Taxonomy" id="1797281"/>
    <lineage>
        <taxon>Bacteria</taxon>
        <taxon>Candidatus Anderseniibacteriota</taxon>
    </lineage>
</organism>
<dbReference type="EMBL" id="MHHR01000020">
    <property type="protein sequence ID" value="OGY34137.1"/>
    <property type="molecule type" value="Genomic_DNA"/>
</dbReference>
<evidence type="ECO:0000313" key="2">
    <source>
        <dbReference type="Proteomes" id="UP000177528"/>
    </source>
</evidence>
<protein>
    <recommendedName>
        <fullName evidence="3">Maf-like protein</fullName>
    </recommendedName>
</protein>
<dbReference type="Proteomes" id="UP000177528">
    <property type="component" value="Unassembled WGS sequence"/>
</dbReference>
<sequence length="137" mass="15641">MKIGIIGSMQFTEKMLEIREQLTALGHNAFVTDLHEAFIGKTDEEKEVIKIHQKNNMDAIREFWDAMQGADAVLVLNLDKRGIANYIGGNTLMEMGFAHVLYQKIFLYHPIPEIPYYKTEIEAMKPVIISEDLSKIA</sequence>
<evidence type="ECO:0008006" key="3">
    <source>
        <dbReference type="Google" id="ProtNLM"/>
    </source>
</evidence>
<name>A0A1G1X482_9BACT</name>
<dbReference type="AlphaFoldDB" id="A0A1G1X482"/>
<comment type="caution">
    <text evidence="1">The sequence shown here is derived from an EMBL/GenBank/DDBJ whole genome shotgun (WGS) entry which is preliminary data.</text>
</comment>
<gene>
    <name evidence="1" type="ORF">A3D99_00240</name>
</gene>
<accession>A0A1G1X482</accession>